<dbReference type="InterPro" id="IPR051909">
    <property type="entry name" value="MFP_Cation_Efflux"/>
</dbReference>
<dbReference type="Gene3D" id="2.40.420.20">
    <property type="match status" value="1"/>
</dbReference>
<dbReference type="GO" id="GO:0046914">
    <property type="term" value="F:transition metal ion binding"/>
    <property type="evidence" value="ECO:0007669"/>
    <property type="project" value="TreeGrafter"/>
</dbReference>
<keyword evidence="3" id="KW-0732">Signal</keyword>
<evidence type="ECO:0000256" key="2">
    <source>
        <dbReference type="ARBA" id="ARBA00022448"/>
    </source>
</evidence>
<dbReference type="InterPro" id="IPR058791">
    <property type="entry name" value="3HB_CusB"/>
</dbReference>
<dbReference type="InterPro" id="IPR006143">
    <property type="entry name" value="RND_pump_MFP"/>
</dbReference>
<evidence type="ECO:0000259" key="4">
    <source>
        <dbReference type="Pfam" id="PF25869"/>
    </source>
</evidence>
<comment type="similarity">
    <text evidence="1">Belongs to the membrane fusion protein (MFP) (TC 8.A.1) family.</text>
</comment>
<dbReference type="RefSeq" id="WP_038505178.1">
    <property type="nucleotide sequence ID" value="NZ_CP007243.1"/>
</dbReference>
<feature type="domain" description="CusB-like barrel-sandwich hybrid" evidence="5">
    <location>
        <begin position="129"/>
        <end position="250"/>
    </location>
</feature>
<feature type="domain" description="CzcB-like C-terminal circularly permuted SH3-like" evidence="7">
    <location>
        <begin position="340"/>
        <end position="399"/>
    </location>
</feature>
<organism evidence="8 9">
    <name type="scientific">Leptospirillum ferriphilum YSK</name>
    <dbReference type="NCBI Taxonomy" id="1441628"/>
    <lineage>
        <taxon>Bacteria</taxon>
        <taxon>Pseudomonadati</taxon>
        <taxon>Nitrospirota</taxon>
        <taxon>Nitrospiria</taxon>
        <taxon>Nitrospirales</taxon>
        <taxon>Nitrospiraceae</taxon>
        <taxon>Leptospirillum</taxon>
    </lineage>
</organism>
<dbReference type="PANTHER" id="PTHR30097:SF4">
    <property type="entry name" value="SLR6042 PROTEIN"/>
    <property type="match status" value="1"/>
</dbReference>
<dbReference type="HOGENOM" id="CLU_018816_13_1_0"/>
<dbReference type="Pfam" id="PF25919">
    <property type="entry name" value="BSH_CusB"/>
    <property type="match status" value="1"/>
</dbReference>
<reference evidence="9" key="1">
    <citation type="submission" date="2014-02" db="EMBL/GenBank/DDBJ databases">
        <title>Complete genome sequence and comparative genomic analysis of the nitrogen-fixing bacterium Leptospirillum ferriphilum YSK.</title>
        <authorList>
            <person name="Guo X."/>
            <person name="Yin H."/>
            <person name="Liang Y."/>
            <person name="Hu Q."/>
            <person name="Ma L."/>
            <person name="Xiao Y."/>
            <person name="Zhang X."/>
            <person name="Qiu G."/>
            <person name="Liu X."/>
        </authorList>
    </citation>
    <scope>NUCLEOTIDE SEQUENCE [LARGE SCALE GENOMIC DNA]</scope>
    <source>
        <strain evidence="9">YSK</strain>
    </source>
</reference>
<dbReference type="PANTHER" id="PTHR30097">
    <property type="entry name" value="CATION EFFLUX SYSTEM PROTEIN CUSB"/>
    <property type="match status" value="1"/>
</dbReference>
<proteinExistence type="inferred from homology"/>
<keyword evidence="2" id="KW-0813">Transport</keyword>
<dbReference type="InterPro" id="IPR058790">
    <property type="entry name" value="BSH_CusB"/>
</dbReference>
<protein>
    <submittedName>
        <fullName evidence="8">Secretion protein HlyD</fullName>
    </submittedName>
</protein>
<dbReference type="Gene3D" id="6.10.140.730">
    <property type="match status" value="1"/>
</dbReference>
<dbReference type="SUPFAM" id="SSF111369">
    <property type="entry name" value="HlyD-like secretion proteins"/>
    <property type="match status" value="1"/>
</dbReference>
<evidence type="ECO:0000259" key="6">
    <source>
        <dbReference type="Pfam" id="PF25954"/>
    </source>
</evidence>
<dbReference type="GO" id="GO:0060003">
    <property type="term" value="P:copper ion export"/>
    <property type="evidence" value="ECO:0007669"/>
    <property type="project" value="TreeGrafter"/>
</dbReference>
<evidence type="ECO:0000259" key="5">
    <source>
        <dbReference type="Pfam" id="PF25919"/>
    </source>
</evidence>
<dbReference type="GO" id="GO:0016020">
    <property type="term" value="C:membrane"/>
    <property type="evidence" value="ECO:0007669"/>
    <property type="project" value="InterPro"/>
</dbReference>
<dbReference type="InterPro" id="IPR058649">
    <property type="entry name" value="CzcB_C"/>
</dbReference>
<accession>A0A059XYX7</accession>
<dbReference type="FunFam" id="2.40.30.170:FF:000010">
    <property type="entry name" value="Efflux RND transporter periplasmic adaptor subunit"/>
    <property type="match status" value="1"/>
</dbReference>
<dbReference type="GO" id="GO:0015679">
    <property type="term" value="P:plasma membrane copper ion transport"/>
    <property type="evidence" value="ECO:0007669"/>
    <property type="project" value="TreeGrafter"/>
</dbReference>
<dbReference type="Pfam" id="PF25954">
    <property type="entry name" value="Beta-barrel_RND_2"/>
    <property type="match status" value="1"/>
</dbReference>
<dbReference type="GO" id="GO:0022857">
    <property type="term" value="F:transmembrane transporter activity"/>
    <property type="evidence" value="ECO:0007669"/>
    <property type="project" value="InterPro"/>
</dbReference>
<dbReference type="KEGG" id="lfp:Y981_05565"/>
<evidence type="ECO:0000313" key="8">
    <source>
        <dbReference type="EMBL" id="AIA30427.1"/>
    </source>
</evidence>
<name>A0A059XYX7_9BACT</name>
<sequence length="418" mass="46188">MNRKALFLLALSLAVGALAGAGVTRWILPPKELGPKTLTRQNPPERHVLYWRNPMNPSLHSDHPMKDNMGMDYIPVYAKPAESLKNAISVDPRIRQTLGIKVVPAVNRTFSRTIRTAATVAIDRRRSRSVTTRFQGWIRSLSVLAPGDTIRKGDLLARVYSPTLASSEKDALIALDAARSDPGSKDNRALWEASRERLRLLGVPDPEIDRLEKTGQARSVLPVYAPYSGIVISIGARVGDEVSPGKPLMVLTDLSRVWVDVAFYSNQMAWVKPGDPVTLRLPDTPGRVYRGHLHFVDPSLNRKSRTIRARVPVANPDGFLKPGMYLEATMHPDPRPDVLVVPREALIRTGTKTVVITEIGHGYFRPVGVTPGVRSDHWVAILSGLHEGDRVVVSGQFLLDAESQFENVSARMEKGSRP</sequence>
<evidence type="ECO:0000313" key="9">
    <source>
        <dbReference type="Proteomes" id="UP000027059"/>
    </source>
</evidence>
<dbReference type="OrthoDB" id="9806939at2"/>
<dbReference type="Pfam" id="PF25975">
    <property type="entry name" value="CzcB_C"/>
    <property type="match status" value="1"/>
</dbReference>
<evidence type="ECO:0000259" key="7">
    <source>
        <dbReference type="Pfam" id="PF25975"/>
    </source>
</evidence>
<reference evidence="8 9" key="2">
    <citation type="journal article" date="2015" name="Biomed. Res. Int.">
        <title>Effects of Arsenite Resistance on the Growth and Functional Gene Expression of Leptospirillum ferriphilum and Acidithiobacillus thiooxidans in Pure Culture and Coculture.</title>
        <authorList>
            <person name="Jiang H."/>
            <person name="Liang Y."/>
            <person name="Yin H."/>
            <person name="Xiao Y."/>
            <person name="Guo X."/>
            <person name="Xu Y."/>
            <person name="Hu Q."/>
            <person name="Liu H."/>
            <person name="Liu X."/>
        </authorList>
    </citation>
    <scope>NUCLEOTIDE SEQUENCE [LARGE SCALE GENOMIC DNA]</scope>
    <source>
        <strain evidence="8 9">YSK</strain>
    </source>
</reference>
<dbReference type="Gene3D" id="2.40.30.170">
    <property type="match status" value="1"/>
</dbReference>
<feature type="domain" description="CusB-like beta-barrel" evidence="6">
    <location>
        <begin position="256"/>
        <end position="331"/>
    </location>
</feature>
<dbReference type="InterPro" id="IPR058792">
    <property type="entry name" value="Beta-barrel_RND_2"/>
</dbReference>
<evidence type="ECO:0000256" key="3">
    <source>
        <dbReference type="SAM" id="SignalP"/>
    </source>
</evidence>
<feature type="signal peptide" evidence="3">
    <location>
        <begin position="1"/>
        <end position="19"/>
    </location>
</feature>
<dbReference type="GO" id="GO:0030288">
    <property type="term" value="C:outer membrane-bounded periplasmic space"/>
    <property type="evidence" value="ECO:0007669"/>
    <property type="project" value="TreeGrafter"/>
</dbReference>
<dbReference type="EMBL" id="CP007243">
    <property type="protein sequence ID" value="AIA30427.1"/>
    <property type="molecule type" value="Genomic_DNA"/>
</dbReference>
<feature type="domain" description="CusB-like three alpha-helical bundle" evidence="4">
    <location>
        <begin position="185"/>
        <end position="218"/>
    </location>
</feature>
<evidence type="ECO:0000256" key="1">
    <source>
        <dbReference type="ARBA" id="ARBA00009477"/>
    </source>
</evidence>
<dbReference type="NCBIfam" id="TIGR01730">
    <property type="entry name" value="RND_mfp"/>
    <property type="match status" value="1"/>
</dbReference>
<feature type="chain" id="PRO_5001581889" evidence="3">
    <location>
        <begin position="20"/>
        <end position="418"/>
    </location>
</feature>
<dbReference type="Pfam" id="PF25869">
    <property type="entry name" value="3HB_CusB"/>
    <property type="match status" value="1"/>
</dbReference>
<keyword evidence="9" id="KW-1185">Reference proteome</keyword>
<gene>
    <name evidence="8" type="ORF">Y981_05565</name>
</gene>
<dbReference type="AlphaFoldDB" id="A0A059XYX7"/>
<dbReference type="Proteomes" id="UP000027059">
    <property type="component" value="Chromosome"/>
</dbReference>